<dbReference type="Gene3D" id="3.60.120.10">
    <property type="entry name" value="Anthranilate synthase"/>
    <property type="match status" value="1"/>
</dbReference>
<accession>A0ABU2RA17</accession>
<dbReference type="SUPFAM" id="SSF56322">
    <property type="entry name" value="ADC synthase"/>
    <property type="match status" value="1"/>
</dbReference>
<dbReference type="InterPro" id="IPR005801">
    <property type="entry name" value="ADC_synthase"/>
</dbReference>
<protein>
    <submittedName>
        <fullName evidence="3">Chorismate-binding protein</fullName>
    </submittedName>
</protein>
<organism evidence="3 4">
    <name type="scientific">Streptomyces evansiae</name>
    <dbReference type="NCBI Taxonomy" id="3075535"/>
    <lineage>
        <taxon>Bacteria</taxon>
        <taxon>Bacillati</taxon>
        <taxon>Actinomycetota</taxon>
        <taxon>Actinomycetes</taxon>
        <taxon>Kitasatosporales</taxon>
        <taxon>Streptomycetaceae</taxon>
        <taxon>Streptomyces</taxon>
    </lineage>
</organism>
<comment type="caution">
    <text evidence="3">The sequence shown here is derived from an EMBL/GenBank/DDBJ whole genome shotgun (WGS) entry which is preliminary data.</text>
</comment>
<dbReference type="Proteomes" id="UP001183610">
    <property type="component" value="Unassembled WGS sequence"/>
</dbReference>
<dbReference type="PANTHER" id="PTHR11236">
    <property type="entry name" value="AMINOBENZOATE/ANTHRANILATE SYNTHASE"/>
    <property type="match status" value="1"/>
</dbReference>
<evidence type="ECO:0000313" key="4">
    <source>
        <dbReference type="Proteomes" id="UP001183610"/>
    </source>
</evidence>
<dbReference type="Pfam" id="PF00425">
    <property type="entry name" value="Chorismate_bind"/>
    <property type="match status" value="1"/>
</dbReference>
<dbReference type="RefSeq" id="WP_009062321.1">
    <property type="nucleotide sequence ID" value="NZ_JAVRET010000142.1"/>
</dbReference>
<dbReference type="PRINTS" id="PR00095">
    <property type="entry name" value="ANTSNTHASEI"/>
</dbReference>
<dbReference type="InterPro" id="IPR019999">
    <property type="entry name" value="Anth_synth_I-like"/>
</dbReference>
<sequence length="123" mass="13071">MTTRCPFSDPQDPVSRVSRIRGQGPMTGAPKLRTMEIIDELEGEARGVYSGAIGFVGYTGTADLSITIRTAVRHDGELTIGAGGAIVLDSDPEAEFEKMLLKAHTTLRALPKETYAPGEAGAH</sequence>
<name>A0ABU2RA17_9ACTN</name>
<proteinExistence type="predicted"/>
<dbReference type="InterPro" id="IPR015890">
    <property type="entry name" value="Chorismate_C"/>
</dbReference>
<feature type="domain" description="Chorismate-utilising enzyme C-terminal" evidence="2">
    <location>
        <begin position="18"/>
        <end position="102"/>
    </location>
</feature>
<gene>
    <name evidence="3" type="ORF">RM698_31090</name>
</gene>
<evidence type="ECO:0000256" key="1">
    <source>
        <dbReference type="SAM" id="MobiDB-lite"/>
    </source>
</evidence>
<keyword evidence="4" id="KW-1185">Reference proteome</keyword>
<dbReference type="PANTHER" id="PTHR11236:SF18">
    <property type="entry name" value="AMINODEOXYCHORISMATE SYNTHASE"/>
    <property type="match status" value="1"/>
</dbReference>
<evidence type="ECO:0000259" key="2">
    <source>
        <dbReference type="Pfam" id="PF00425"/>
    </source>
</evidence>
<evidence type="ECO:0000313" key="3">
    <source>
        <dbReference type="EMBL" id="MDT0413470.1"/>
    </source>
</evidence>
<feature type="region of interest" description="Disordered" evidence="1">
    <location>
        <begin position="1"/>
        <end position="29"/>
    </location>
</feature>
<dbReference type="EMBL" id="JAVRET010000142">
    <property type="protein sequence ID" value="MDT0413470.1"/>
    <property type="molecule type" value="Genomic_DNA"/>
</dbReference>
<reference evidence="4" key="1">
    <citation type="submission" date="2023-07" db="EMBL/GenBank/DDBJ databases">
        <title>30 novel species of actinomycetes from the DSMZ collection.</title>
        <authorList>
            <person name="Nouioui I."/>
        </authorList>
    </citation>
    <scope>NUCLEOTIDE SEQUENCE [LARGE SCALE GENOMIC DNA]</scope>
    <source>
        <strain evidence="4">DSM 41979</strain>
    </source>
</reference>